<keyword evidence="5" id="KW-1185">Reference proteome</keyword>
<gene>
    <name evidence="4" type="ORF">CICLE_v10030048mg</name>
</gene>
<dbReference type="Pfam" id="PF02338">
    <property type="entry name" value="OTU"/>
    <property type="match status" value="1"/>
</dbReference>
<dbReference type="InterPro" id="IPR038765">
    <property type="entry name" value="Papain-like_cys_pep_sf"/>
</dbReference>
<comment type="similarity">
    <text evidence="1">Belongs to the peptidase C85 family.</text>
</comment>
<dbReference type="EMBL" id="KI536978">
    <property type="protein sequence ID" value="ESR37430.1"/>
    <property type="molecule type" value="Genomic_DNA"/>
</dbReference>
<feature type="domain" description="OTU" evidence="3">
    <location>
        <begin position="244"/>
        <end position="308"/>
    </location>
</feature>
<feature type="compositionally biased region" description="Low complexity" evidence="2">
    <location>
        <begin position="13"/>
        <end position="29"/>
    </location>
</feature>
<proteinExistence type="inferred from homology"/>
<dbReference type="Gene3D" id="3.90.70.80">
    <property type="match status" value="1"/>
</dbReference>
<feature type="compositionally biased region" description="Low complexity" evidence="2">
    <location>
        <begin position="189"/>
        <end position="203"/>
    </location>
</feature>
<feature type="compositionally biased region" description="Low complexity" evidence="2">
    <location>
        <begin position="82"/>
        <end position="95"/>
    </location>
</feature>
<feature type="region of interest" description="Disordered" evidence="2">
    <location>
        <begin position="1"/>
        <end position="50"/>
    </location>
</feature>
<dbReference type="Proteomes" id="UP000030687">
    <property type="component" value="Unassembled WGS sequence"/>
</dbReference>
<dbReference type="STRING" id="85681.V4SF06"/>
<feature type="region of interest" description="Disordered" evidence="2">
    <location>
        <begin position="82"/>
        <end position="220"/>
    </location>
</feature>
<feature type="non-terminal residue" evidence="4">
    <location>
        <position position="308"/>
    </location>
</feature>
<dbReference type="GO" id="GO:0061578">
    <property type="term" value="F:K63-linked deubiquitinase activity"/>
    <property type="evidence" value="ECO:0007669"/>
    <property type="project" value="TreeGrafter"/>
</dbReference>
<dbReference type="AlphaFoldDB" id="V4SF06"/>
<feature type="compositionally biased region" description="Pro residues" evidence="2">
    <location>
        <begin position="144"/>
        <end position="156"/>
    </location>
</feature>
<dbReference type="OrthoDB" id="1745005at2759"/>
<dbReference type="InterPro" id="IPR050704">
    <property type="entry name" value="Peptidase_C85-like"/>
</dbReference>
<feature type="compositionally biased region" description="Low complexity" evidence="2">
    <location>
        <begin position="161"/>
        <end position="182"/>
    </location>
</feature>
<feature type="compositionally biased region" description="Low complexity" evidence="2">
    <location>
        <begin position="128"/>
        <end position="143"/>
    </location>
</feature>
<dbReference type="SUPFAM" id="SSF54001">
    <property type="entry name" value="Cysteine proteinases"/>
    <property type="match status" value="1"/>
</dbReference>
<protein>
    <recommendedName>
        <fullName evidence="3">OTU domain-containing protein</fullName>
    </recommendedName>
</protein>
<evidence type="ECO:0000256" key="1">
    <source>
        <dbReference type="ARBA" id="ARBA00010407"/>
    </source>
</evidence>
<evidence type="ECO:0000313" key="5">
    <source>
        <dbReference type="Proteomes" id="UP000030687"/>
    </source>
</evidence>
<dbReference type="PANTHER" id="PTHR12419">
    <property type="entry name" value="OTU DOMAIN CONTAINING PROTEIN"/>
    <property type="match status" value="1"/>
</dbReference>
<dbReference type="InterPro" id="IPR003323">
    <property type="entry name" value="OTU_dom"/>
</dbReference>
<dbReference type="PANTHER" id="PTHR12419:SF116">
    <property type="entry name" value="OTU DOMAIN-CONTAINING PROTEIN"/>
    <property type="match status" value="1"/>
</dbReference>
<evidence type="ECO:0000256" key="2">
    <source>
        <dbReference type="SAM" id="MobiDB-lite"/>
    </source>
</evidence>
<dbReference type="FunCoup" id="V4SF06">
    <property type="interactions" value="1444"/>
</dbReference>
<evidence type="ECO:0000313" key="4">
    <source>
        <dbReference type="EMBL" id="ESR37430.1"/>
    </source>
</evidence>
<accession>V4SF06</accession>
<reference evidence="4 5" key="1">
    <citation type="submission" date="2013-10" db="EMBL/GenBank/DDBJ databases">
        <authorList>
            <consortium name="International Citrus Genome Consortium"/>
            <person name="Jenkins J."/>
            <person name="Schmutz J."/>
            <person name="Prochnik S."/>
            <person name="Rokhsar D."/>
            <person name="Gmitter F."/>
            <person name="Ollitrault P."/>
            <person name="Machado M."/>
            <person name="Talon M."/>
            <person name="Wincker P."/>
            <person name="Jaillon O."/>
            <person name="Morgante M."/>
        </authorList>
    </citation>
    <scope>NUCLEOTIDE SEQUENCE</scope>
    <source>
        <strain evidence="5">cv. Clemenules</strain>
    </source>
</reference>
<dbReference type="Gramene" id="ESR37430">
    <property type="protein sequence ID" value="ESR37430"/>
    <property type="gene ID" value="CICLE_v10030048mg"/>
</dbReference>
<dbReference type="InParanoid" id="V4SF06"/>
<name>V4SF06_CITCL</name>
<sequence>MTRILVQRGSAGGSSSSNPSRSGSSSARAEPQVGTSSQVISSVKDEEIGEQVQEQVVVDELLDYCGSTGNKALKSDDLVVESSNNDLNESSNAAAVGSEKLGNEENIGSGESMKGLGELRISERVVVESEGSSGDSPPISSGSPQPPPPPVPPPKPLAANSSSRRSVSGSPNAARSGSSRRAVAWPVVTTRTSPSGSRPSSPRSHGENEGYNSADEQSPCFASSYDDLERERQFEIDIRRVKGFEVKRMMEDGNCLFRAVADQVYGDSELYDLARQMCIDYMERERDHFSQFITEGFTSYCKRKRRDK</sequence>
<dbReference type="PROSITE" id="PS50802">
    <property type="entry name" value="OTU"/>
    <property type="match status" value="1"/>
</dbReference>
<dbReference type="KEGG" id="cic:CICLE_v10030048mg"/>
<dbReference type="eggNOG" id="KOG2605">
    <property type="taxonomic scope" value="Eukaryota"/>
</dbReference>
<evidence type="ECO:0000259" key="3">
    <source>
        <dbReference type="PROSITE" id="PS50802"/>
    </source>
</evidence>
<dbReference type="OMA" id="FEENDTH"/>
<dbReference type="GO" id="GO:0004843">
    <property type="term" value="F:cysteine-type deubiquitinase activity"/>
    <property type="evidence" value="ECO:0007669"/>
    <property type="project" value="TreeGrafter"/>
</dbReference>
<organism evidence="4 5">
    <name type="scientific">Citrus clementina</name>
    <name type="common">Clementine</name>
    <name type="synonym">Citrus deliciosa x Citrus sinensis</name>
    <dbReference type="NCBI Taxonomy" id="85681"/>
    <lineage>
        <taxon>Eukaryota</taxon>
        <taxon>Viridiplantae</taxon>
        <taxon>Streptophyta</taxon>
        <taxon>Embryophyta</taxon>
        <taxon>Tracheophyta</taxon>
        <taxon>Spermatophyta</taxon>
        <taxon>Magnoliopsida</taxon>
        <taxon>eudicotyledons</taxon>
        <taxon>Gunneridae</taxon>
        <taxon>Pentapetalae</taxon>
        <taxon>rosids</taxon>
        <taxon>malvids</taxon>
        <taxon>Sapindales</taxon>
        <taxon>Rutaceae</taxon>
        <taxon>Aurantioideae</taxon>
        <taxon>Citrus</taxon>
    </lineage>
</organism>
<dbReference type="GO" id="GO:0016579">
    <property type="term" value="P:protein deubiquitination"/>
    <property type="evidence" value="ECO:0007669"/>
    <property type="project" value="TreeGrafter"/>
</dbReference>